<evidence type="ECO:0008006" key="4">
    <source>
        <dbReference type="Google" id="ProtNLM"/>
    </source>
</evidence>
<gene>
    <name evidence="2" type="ORF">PSJ8397_02187</name>
</gene>
<keyword evidence="1" id="KW-0732">Signal</keyword>
<evidence type="ECO:0000313" key="3">
    <source>
        <dbReference type="Proteomes" id="UP000193623"/>
    </source>
</evidence>
<dbReference type="EMBL" id="FWFT01000003">
    <property type="protein sequence ID" value="SLN42945.1"/>
    <property type="molecule type" value="Genomic_DNA"/>
</dbReference>
<dbReference type="Proteomes" id="UP000193623">
    <property type="component" value="Unassembled WGS sequence"/>
</dbReference>
<organism evidence="2 3">
    <name type="scientific">Pseudooctadecabacter jejudonensis</name>
    <dbReference type="NCBI Taxonomy" id="1391910"/>
    <lineage>
        <taxon>Bacteria</taxon>
        <taxon>Pseudomonadati</taxon>
        <taxon>Pseudomonadota</taxon>
        <taxon>Alphaproteobacteria</taxon>
        <taxon>Rhodobacterales</taxon>
        <taxon>Paracoccaceae</taxon>
        <taxon>Pseudooctadecabacter</taxon>
    </lineage>
</organism>
<keyword evidence="3" id="KW-1185">Reference proteome</keyword>
<sequence length="112" mass="11661">MRCILFGLALLIAGTSQHMAVARGVMKDAAGQIVLCTGHGVQVVTVDHQGQPMEAVQICPDCALTALADTRADVKVAVSADLVWTLVAVEQGPHETRPVVLSPSARGPPVLI</sequence>
<dbReference type="AlphaFoldDB" id="A0A1Y5SL54"/>
<evidence type="ECO:0000313" key="2">
    <source>
        <dbReference type="EMBL" id="SLN42945.1"/>
    </source>
</evidence>
<name>A0A1Y5SL54_9RHOB</name>
<accession>A0A1Y5SL54</accession>
<feature type="signal peptide" evidence="1">
    <location>
        <begin position="1"/>
        <end position="20"/>
    </location>
</feature>
<feature type="chain" id="PRO_5013232423" description="DUF2946 domain-containing protein" evidence="1">
    <location>
        <begin position="21"/>
        <end position="112"/>
    </location>
</feature>
<evidence type="ECO:0000256" key="1">
    <source>
        <dbReference type="SAM" id="SignalP"/>
    </source>
</evidence>
<protein>
    <recommendedName>
        <fullName evidence="4">DUF2946 domain-containing protein</fullName>
    </recommendedName>
</protein>
<proteinExistence type="predicted"/>
<reference evidence="2 3" key="1">
    <citation type="submission" date="2017-03" db="EMBL/GenBank/DDBJ databases">
        <authorList>
            <person name="Afonso C.L."/>
            <person name="Miller P.J."/>
            <person name="Scott M.A."/>
            <person name="Spackman E."/>
            <person name="Goraichik I."/>
            <person name="Dimitrov K.M."/>
            <person name="Suarez D.L."/>
            <person name="Swayne D.E."/>
        </authorList>
    </citation>
    <scope>NUCLEOTIDE SEQUENCE [LARGE SCALE GENOMIC DNA]</scope>
    <source>
        <strain evidence="2 3">CECT 8397</strain>
    </source>
</reference>